<name>A0A5A8C824_CAFRO</name>
<feature type="region of interest" description="Disordered" evidence="1">
    <location>
        <begin position="496"/>
        <end position="569"/>
    </location>
</feature>
<evidence type="ECO:0000313" key="2">
    <source>
        <dbReference type="EMBL" id="KAA0149246.1"/>
    </source>
</evidence>
<feature type="region of interest" description="Disordered" evidence="1">
    <location>
        <begin position="686"/>
        <end position="707"/>
    </location>
</feature>
<feature type="compositionally biased region" description="Polar residues" evidence="1">
    <location>
        <begin position="544"/>
        <end position="560"/>
    </location>
</feature>
<evidence type="ECO:0000256" key="1">
    <source>
        <dbReference type="SAM" id="MobiDB-lite"/>
    </source>
</evidence>
<dbReference type="Gene3D" id="3.30.70.1230">
    <property type="entry name" value="Nucleotide cyclase"/>
    <property type="match status" value="1"/>
</dbReference>
<accession>A0A5A8C824</accession>
<protein>
    <recommendedName>
        <fullName evidence="4">Guanylate cyclase domain-containing protein</fullName>
    </recommendedName>
</protein>
<dbReference type="PANTHER" id="PTHR43336">
    <property type="entry name" value="OXYGEN SENSOR HISTIDINE KINASE RESPONSE REGULATOR DEVS/DOSS"/>
    <property type="match status" value="1"/>
</dbReference>
<dbReference type="EMBL" id="VLTN01000045">
    <property type="protein sequence ID" value="KAA0149246.1"/>
    <property type="molecule type" value="Genomic_DNA"/>
</dbReference>
<dbReference type="InterPro" id="IPR029787">
    <property type="entry name" value="Nucleotide_cyclase"/>
</dbReference>
<organism evidence="2 3">
    <name type="scientific">Cafeteria roenbergensis</name>
    <name type="common">Marine flagellate</name>
    <dbReference type="NCBI Taxonomy" id="33653"/>
    <lineage>
        <taxon>Eukaryota</taxon>
        <taxon>Sar</taxon>
        <taxon>Stramenopiles</taxon>
        <taxon>Bigyra</taxon>
        <taxon>Opalozoa</taxon>
        <taxon>Bicosoecida</taxon>
        <taxon>Cafeteriaceae</taxon>
        <taxon>Cafeteria</taxon>
    </lineage>
</organism>
<dbReference type="PANTHER" id="PTHR43336:SF3">
    <property type="entry name" value="GUANYLATE CYCLASE DOMAIN-CONTAINING PROTEIN"/>
    <property type="match status" value="1"/>
</dbReference>
<reference evidence="2 3" key="1">
    <citation type="submission" date="2019-07" db="EMBL/GenBank/DDBJ databases">
        <title>Genomes of Cafeteria roenbergensis.</title>
        <authorList>
            <person name="Fischer M.G."/>
            <person name="Hackl T."/>
            <person name="Roman M."/>
        </authorList>
    </citation>
    <scope>NUCLEOTIDE SEQUENCE [LARGE SCALE GENOMIC DNA]</scope>
    <source>
        <strain evidence="2 3">BVI</strain>
    </source>
</reference>
<evidence type="ECO:0008006" key="4">
    <source>
        <dbReference type="Google" id="ProtNLM"/>
    </source>
</evidence>
<comment type="caution">
    <text evidence="2">The sequence shown here is derived from an EMBL/GenBank/DDBJ whole genome shotgun (WGS) entry which is preliminary data.</text>
</comment>
<proteinExistence type="predicted"/>
<dbReference type="SUPFAM" id="SSF55073">
    <property type="entry name" value="Nucleotide cyclase"/>
    <property type="match status" value="1"/>
</dbReference>
<keyword evidence="3" id="KW-1185">Reference proteome</keyword>
<sequence length="824" mass="85121">MPALRPTRVGAALSDLVTRRIVIGVLAMLLVVPLLAAQVPNSANESSTWFVHDLAVRHASGLSGDNATALAAGVEDAIRSLTATSASRSPLISLSLNQTTVVESPTDVAALRAGAIETVELQSMLSGKAAVFVTVARFDATRQAVAEAETSMGRTLFVSFIMALGALVLSHDTAELVIQPVERVIELAKDLERAPLKPIDTAAVRKAMSNGGFETNRIVATLLNVPRLLRVAFGRAGAATVASSLSPRGELDLSAPGRVTDAVVLHVRMPIAPALAAALRGSTVQVLNAVWGGVHAEAVEHNGAVLENQADGCLLCWEVVEGDIGTAEAVASLRKALPPSGSGRSAHLAAAKRRIARARAARAALSCALRIAMRAAAWKARSASRGHVGTPGALASASAARTAQALFGQEWYCRLFLALHTGRVCVGPVGSVHKTAIKLFGATAERARVASACAASLGHPVVMTSQFSDACPAAARAVLRPLARVRPRRWGVRSVQETGGLQTAAESARQSWRASLAGPHADHDGKPASASSDRVGSDRDASPLASQLSRVRSGGSTPGSEGSLRHALQPKASFRQMAGERLETTGFASDSLAAKERAVLAFLVPRPLGPQTVSLQDSPLAGAPARHLDLLAAPRSSLAALPGAGGRGAALDDATLPLELLGLDADWRAGAEAFGLLAGVGSAIPSDEENRSTSVLAESRSSASEAEEGDAATAAWIRWSGSDAVRDALLRPFRASSAGDGPNLAMRFREAYGQACSALLGWPGHDVPARGGQAAASLFEAAAELHPLGTDAASLAMGREAGALSHADAARVRAVQWIWMDVDA</sequence>
<feature type="compositionally biased region" description="Polar residues" evidence="1">
    <location>
        <begin position="496"/>
        <end position="513"/>
    </location>
</feature>
<dbReference type="AlphaFoldDB" id="A0A5A8C824"/>
<dbReference type="Proteomes" id="UP000323011">
    <property type="component" value="Unassembled WGS sequence"/>
</dbReference>
<gene>
    <name evidence="2" type="ORF">FNF29_06133</name>
</gene>
<evidence type="ECO:0000313" key="3">
    <source>
        <dbReference type="Proteomes" id="UP000323011"/>
    </source>
</evidence>